<dbReference type="EMBL" id="BMCP01000008">
    <property type="protein sequence ID" value="GGE54681.1"/>
    <property type="molecule type" value="Genomic_DNA"/>
</dbReference>
<evidence type="ECO:0008006" key="3">
    <source>
        <dbReference type="Google" id="ProtNLM"/>
    </source>
</evidence>
<organism evidence="1 2">
    <name type="scientific">Agaricicola taiwanensis</name>
    <dbReference type="NCBI Taxonomy" id="591372"/>
    <lineage>
        <taxon>Bacteria</taxon>
        <taxon>Pseudomonadati</taxon>
        <taxon>Pseudomonadota</taxon>
        <taxon>Alphaproteobacteria</taxon>
        <taxon>Rhodobacterales</taxon>
        <taxon>Paracoccaceae</taxon>
        <taxon>Agaricicola</taxon>
    </lineage>
</organism>
<accession>A0A8J2YMW2</accession>
<proteinExistence type="predicted"/>
<comment type="caution">
    <text evidence="1">The sequence shown here is derived from an EMBL/GenBank/DDBJ whole genome shotgun (WGS) entry which is preliminary data.</text>
</comment>
<name>A0A8J2YMW2_9RHOB</name>
<sequence length="149" mass="16504">MLSPTAPFTEGAPYGDIRKVIVLMSDGENALQKEAPEPGQKPYEASFTNYSSYGSLTYGRLEAAVGSANDVDKVNVYLDERMTQVCTNIKATGIEIFVIAFGVENQRSRQLLEDCATNGDYYIAVNRSENLDIPFHRVATKLSNLRLTR</sequence>
<keyword evidence="2" id="KW-1185">Reference proteome</keyword>
<evidence type="ECO:0000313" key="2">
    <source>
        <dbReference type="Proteomes" id="UP000602745"/>
    </source>
</evidence>
<dbReference type="AlphaFoldDB" id="A0A8J2YMW2"/>
<protein>
    <recommendedName>
        <fullName evidence="3">VWFA domain-containing protein</fullName>
    </recommendedName>
</protein>
<dbReference type="RefSeq" id="WP_188411091.1">
    <property type="nucleotide sequence ID" value="NZ_BMCP01000008.1"/>
</dbReference>
<dbReference type="Gene3D" id="3.40.50.410">
    <property type="entry name" value="von Willebrand factor, type A domain"/>
    <property type="match status" value="1"/>
</dbReference>
<reference evidence="1" key="2">
    <citation type="submission" date="2020-09" db="EMBL/GenBank/DDBJ databases">
        <authorList>
            <person name="Sun Q."/>
            <person name="Sedlacek I."/>
        </authorList>
    </citation>
    <scope>NUCLEOTIDE SEQUENCE</scope>
    <source>
        <strain evidence="1">CCM 7684</strain>
    </source>
</reference>
<dbReference type="SUPFAM" id="SSF53300">
    <property type="entry name" value="vWA-like"/>
    <property type="match status" value="1"/>
</dbReference>
<gene>
    <name evidence="1" type="ORF">GCM10007276_34630</name>
</gene>
<reference evidence="1" key="1">
    <citation type="journal article" date="2014" name="Int. J. Syst. Evol. Microbiol.">
        <title>Complete genome sequence of Corynebacterium casei LMG S-19264T (=DSM 44701T), isolated from a smear-ripened cheese.</title>
        <authorList>
            <consortium name="US DOE Joint Genome Institute (JGI-PGF)"/>
            <person name="Walter F."/>
            <person name="Albersmeier A."/>
            <person name="Kalinowski J."/>
            <person name="Ruckert C."/>
        </authorList>
    </citation>
    <scope>NUCLEOTIDE SEQUENCE</scope>
    <source>
        <strain evidence="1">CCM 7684</strain>
    </source>
</reference>
<dbReference type="Proteomes" id="UP000602745">
    <property type="component" value="Unassembled WGS sequence"/>
</dbReference>
<evidence type="ECO:0000313" key="1">
    <source>
        <dbReference type="EMBL" id="GGE54681.1"/>
    </source>
</evidence>
<dbReference type="InterPro" id="IPR036465">
    <property type="entry name" value="vWFA_dom_sf"/>
</dbReference>